<name>A0A7W3SRA6_9BACL</name>
<sequence>MKKIFGVILCALIGVGTVSVYANSNLYSNNSKPTTLEQDIKNASQSTKISKDDFQRMLKVIKDVNAGILPKSALVEAEQLLNAHPEYITIKQSQ</sequence>
<reference evidence="2 3" key="1">
    <citation type="submission" date="2020-08" db="EMBL/GenBank/DDBJ databases">
        <title>Genomic Encyclopedia of Type Strains, Phase III (KMG-III): the genomes of soil and plant-associated and newly described type strains.</title>
        <authorList>
            <person name="Whitman W."/>
        </authorList>
    </citation>
    <scope>NUCLEOTIDE SEQUENCE [LARGE SCALE GENOMIC DNA]</scope>
    <source>
        <strain evidence="2 3">CECT 8693</strain>
    </source>
</reference>
<evidence type="ECO:0000256" key="1">
    <source>
        <dbReference type="SAM" id="SignalP"/>
    </source>
</evidence>
<proteinExistence type="predicted"/>
<keyword evidence="3" id="KW-1185">Reference proteome</keyword>
<accession>A0A7W3SRA6</accession>
<evidence type="ECO:0000313" key="3">
    <source>
        <dbReference type="Proteomes" id="UP000567067"/>
    </source>
</evidence>
<dbReference type="RefSeq" id="WP_182534798.1">
    <property type="nucleotide sequence ID" value="NZ_JACJIP010000006.1"/>
</dbReference>
<comment type="caution">
    <text evidence="2">The sequence shown here is derived from an EMBL/GenBank/DDBJ whole genome shotgun (WGS) entry which is preliminary data.</text>
</comment>
<feature type="signal peptide" evidence="1">
    <location>
        <begin position="1"/>
        <end position="22"/>
    </location>
</feature>
<evidence type="ECO:0000313" key="2">
    <source>
        <dbReference type="EMBL" id="MBA9084810.1"/>
    </source>
</evidence>
<dbReference type="Proteomes" id="UP000567067">
    <property type="component" value="Unassembled WGS sequence"/>
</dbReference>
<dbReference type="EMBL" id="JACJIP010000006">
    <property type="protein sequence ID" value="MBA9084810.1"/>
    <property type="molecule type" value="Genomic_DNA"/>
</dbReference>
<keyword evidence="1" id="KW-0732">Signal</keyword>
<organism evidence="2 3">
    <name type="scientific">Fontibacillus solani</name>
    <dbReference type="NCBI Taxonomy" id="1572857"/>
    <lineage>
        <taxon>Bacteria</taxon>
        <taxon>Bacillati</taxon>
        <taxon>Bacillota</taxon>
        <taxon>Bacilli</taxon>
        <taxon>Bacillales</taxon>
        <taxon>Paenibacillaceae</taxon>
        <taxon>Fontibacillus</taxon>
    </lineage>
</organism>
<dbReference type="AlphaFoldDB" id="A0A7W3SRA6"/>
<feature type="chain" id="PRO_5030992394" evidence="1">
    <location>
        <begin position="23"/>
        <end position="94"/>
    </location>
</feature>
<gene>
    <name evidence="2" type="ORF">FHR92_001271</name>
</gene>
<protein>
    <submittedName>
        <fullName evidence="2">Uncharacterized protein</fullName>
    </submittedName>
</protein>